<dbReference type="EMBL" id="UINC01016219">
    <property type="protein sequence ID" value="SVA67699.1"/>
    <property type="molecule type" value="Genomic_DNA"/>
</dbReference>
<protein>
    <submittedName>
        <fullName evidence="1">Uncharacterized protein</fullName>
    </submittedName>
</protein>
<reference evidence="1" key="1">
    <citation type="submission" date="2018-05" db="EMBL/GenBank/DDBJ databases">
        <authorList>
            <person name="Lanie J.A."/>
            <person name="Ng W.-L."/>
            <person name="Kazmierczak K.M."/>
            <person name="Andrzejewski T.M."/>
            <person name="Davidsen T.M."/>
            <person name="Wayne K.J."/>
            <person name="Tettelin H."/>
            <person name="Glass J.I."/>
            <person name="Rusch D."/>
            <person name="Podicherti R."/>
            <person name="Tsui H.-C.T."/>
            <person name="Winkler M.E."/>
        </authorList>
    </citation>
    <scope>NUCLEOTIDE SEQUENCE</scope>
</reference>
<dbReference type="AlphaFoldDB" id="A0A381XSF0"/>
<evidence type="ECO:0000313" key="1">
    <source>
        <dbReference type="EMBL" id="SVA67699.1"/>
    </source>
</evidence>
<sequence>VAVKDEEPIVVVELKLTFSMDLVLQGIQRQSITDDVYVAVRAPDTPAKHRSWRSRQRDYKKLCRMLGLGLMIVNPDLSRER</sequence>
<name>A0A381XSF0_9ZZZZ</name>
<feature type="non-terminal residue" evidence="1">
    <location>
        <position position="1"/>
    </location>
</feature>
<gene>
    <name evidence="1" type="ORF">METZ01_LOCUS120553</name>
</gene>
<feature type="non-terminal residue" evidence="1">
    <location>
        <position position="81"/>
    </location>
</feature>
<proteinExistence type="predicted"/>
<accession>A0A381XSF0</accession>
<organism evidence="1">
    <name type="scientific">marine metagenome</name>
    <dbReference type="NCBI Taxonomy" id="408172"/>
    <lineage>
        <taxon>unclassified sequences</taxon>
        <taxon>metagenomes</taxon>
        <taxon>ecological metagenomes</taxon>
    </lineage>
</organism>